<evidence type="ECO:0000313" key="6">
    <source>
        <dbReference type="Ensembl" id="ENSCPBP00000012181.1"/>
    </source>
</evidence>
<dbReference type="AlphaFoldDB" id="A0A8C3HAG8"/>
<dbReference type="FunFam" id="2.60.40.10:FF:001259">
    <property type="entry name" value="Immunoglobulin heavy variable 13-2"/>
    <property type="match status" value="1"/>
</dbReference>
<keyword evidence="7" id="KW-1185">Reference proteome</keyword>
<dbReference type="Proteomes" id="UP000694380">
    <property type="component" value="Unplaced"/>
</dbReference>
<dbReference type="Gene3D" id="2.60.40.10">
    <property type="entry name" value="Immunoglobulins"/>
    <property type="match status" value="2"/>
</dbReference>
<evidence type="ECO:0000256" key="2">
    <source>
        <dbReference type="ARBA" id="ARBA00023130"/>
    </source>
</evidence>
<dbReference type="PANTHER" id="PTHR23266">
    <property type="entry name" value="IMMUNOGLOBULIN HEAVY CHAIN"/>
    <property type="match status" value="1"/>
</dbReference>
<dbReference type="InterPro" id="IPR036179">
    <property type="entry name" value="Ig-like_dom_sf"/>
</dbReference>
<dbReference type="InterPro" id="IPR003599">
    <property type="entry name" value="Ig_sub"/>
</dbReference>
<dbReference type="SUPFAM" id="SSF48726">
    <property type="entry name" value="Immunoglobulin"/>
    <property type="match status" value="2"/>
</dbReference>
<dbReference type="Ensembl" id="ENSCPBT00000014534.1">
    <property type="protein sequence ID" value="ENSCPBP00000012181.1"/>
    <property type="gene ID" value="ENSCPBG00000009228.1"/>
</dbReference>
<dbReference type="PROSITE" id="PS50835">
    <property type="entry name" value="IG_LIKE"/>
    <property type="match status" value="1"/>
</dbReference>
<evidence type="ECO:0000313" key="7">
    <source>
        <dbReference type="Proteomes" id="UP000694380"/>
    </source>
</evidence>
<evidence type="ECO:0000256" key="4">
    <source>
        <dbReference type="SAM" id="MobiDB-lite"/>
    </source>
</evidence>
<sequence length="339" mass="37519">WEHKLSWVRTSLLQMQALVESGGDVKKPGDSLRLSCKASGFTFSSAYMNWVRQAPGKGLEWVAYISSSGSTIYYLDSVKGRFTISRDNSKSELYLSNFYLQMTSLKAEDTAMYYCARDTQLGKGFPGVALSLRSNENRPKYLPLSAPHSDSTDSVSPGERREQMPRVDFREEQESLQYFPFIHPSAGIYSQVSLVESGEGIKKPGETLRQTCTVSRFSLTSYGVHLAHQPALKGLEWMGGIWAGGGNNYNDALKSRLTITRDTSKSQVSLQAGDTAVYYCARDTHSEGKPIRACTNINLVGNQPSGLWSESQTEAAADTASFRPGYSLRTDSMASYKHL</sequence>
<evidence type="ECO:0000259" key="5">
    <source>
        <dbReference type="PROSITE" id="PS50835"/>
    </source>
</evidence>
<name>A0A8C3HAG8_CHRPI</name>
<dbReference type="GO" id="GO:0005576">
    <property type="term" value="C:extracellular region"/>
    <property type="evidence" value="ECO:0007669"/>
    <property type="project" value="UniProtKB-ARBA"/>
</dbReference>
<feature type="region of interest" description="Disordered" evidence="4">
    <location>
        <begin position="139"/>
        <end position="166"/>
    </location>
</feature>
<dbReference type="GeneTree" id="ENSGT01050000244936"/>
<dbReference type="GO" id="GO:0002250">
    <property type="term" value="P:adaptive immune response"/>
    <property type="evidence" value="ECO:0007669"/>
    <property type="project" value="UniProtKB-KW"/>
</dbReference>
<dbReference type="SMART" id="SM00409">
    <property type="entry name" value="IG"/>
    <property type="match status" value="2"/>
</dbReference>
<protein>
    <recommendedName>
        <fullName evidence="5">Ig-like domain-containing protein</fullName>
    </recommendedName>
</protein>
<dbReference type="SMART" id="SM00406">
    <property type="entry name" value="IGv"/>
    <property type="match status" value="2"/>
</dbReference>
<accession>A0A8C3HAG8</accession>
<dbReference type="InterPro" id="IPR013106">
    <property type="entry name" value="Ig_V-set"/>
</dbReference>
<dbReference type="Pfam" id="PF07686">
    <property type="entry name" value="V-set"/>
    <property type="match status" value="1"/>
</dbReference>
<evidence type="ECO:0000256" key="1">
    <source>
        <dbReference type="ARBA" id="ARBA00022859"/>
    </source>
</evidence>
<reference evidence="6" key="1">
    <citation type="submission" date="2025-08" db="UniProtKB">
        <authorList>
            <consortium name="Ensembl"/>
        </authorList>
    </citation>
    <scope>IDENTIFICATION</scope>
</reference>
<dbReference type="InterPro" id="IPR013783">
    <property type="entry name" value="Ig-like_fold"/>
</dbReference>
<dbReference type="InterPro" id="IPR050199">
    <property type="entry name" value="IgHV"/>
</dbReference>
<proteinExistence type="predicted"/>
<organism evidence="6 7">
    <name type="scientific">Chrysemys picta bellii</name>
    <name type="common">Western painted turtle</name>
    <name type="synonym">Emys bellii</name>
    <dbReference type="NCBI Taxonomy" id="8478"/>
    <lineage>
        <taxon>Eukaryota</taxon>
        <taxon>Metazoa</taxon>
        <taxon>Chordata</taxon>
        <taxon>Craniata</taxon>
        <taxon>Vertebrata</taxon>
        <taxon>Euteleostomi</taxon>
        <taxon>Archelosauria</taxon>
        <taxon>Testudinata</taxon>
        <taxon>Testudines</taxon>
        <taxon>Cryptodira</taxon>
        <taxon>Durocryptodira</taxon>
        <taxon>Testudinoidea</taxon>
        <taxon>Emydidae</taxon>
        <taxon>Chrysemys</taxon>
    </lineage>
</organism>
<dbReference type="OMA" id="YAREMCE"/>
<keyword evidence="3" id="KW-1280">Immunoglobulin</keyword>
<dbReference type="InterPro" id="IPR007110">
    <property type="entry name" value="Ig-like_dom"/>
</dbReference>
<dbReference type="GO" id="GO:0019814">
    <property type="term" value="C:immunoglobulin complex"/>
    <property type="evidence" value="ECO:0007669"/>
    <property type="project" value="UniProtKB-KW"/>
</dbReference>
<keyword evidence="1" id="KW-0391">Immunity</keyword>
<reference evidence="6" key="2">
    <citation type="submission" date="2025-09" db="UniProtKB">
        <authorList>
            <consortium name="Ensembl"/>
        </authorList>
    </citation>
    <scope>IDENTIFICATION</scope>
</reference>
<evidence type="ECO:0000256" key="3">
    <source>
        <dbReference type="ARBA" id="ARBA00043265"/>
    </source>
</evidence>
<feature type="domain" description="Ig-like" evidence="5">
    <location>
        <begin position="29"/>
        <end position="115"/>
    </location>
</feature>
<keyword evidence="2" id="KW-1064">Adaptive immunity</keyword>